<evidence type="ECO:0000313" key="1">
    <source>
        <dbReference type="EMBL" id="QBY55254.1"/>
    </source>
</evidence>
<dbReference type="AlphaFoldDB" id="A0A4P7LGD3"/>
<organism evidence="1 2">
    <name type="scientific">Cupriavidus oxalaticus</name>
    <dbReference type="NCBI Taxonomy" id="96344"/>
    <lineage>
        <taxon>Bacteria</taxon>
        <taxon>Pseudomonadati</taxon>
        <taxon>Pseudomonadota</taxon>
        <taxon>Betaproteobacteria</taxon>
        <taxon>Burkholderiales</taxon>
        <taxon>Burkholderiaceae</taxon>
        <taxon>Cupriavidus</taxon>
    </lineage>
</organism>
<dbReference type="KEGG" id="cox:E0W60_29580"/>
<dbReference type="OrthoDB" id="3399304at2"/>
<dbReference type="RefSeq" id="WP_135706530.1">
    <property type="nucleotide sequence ID" value="NZ_CP038636.1"/>
</dbReference>
<dbReference type="Proteomes" id="UP000295294">
    <property type="component" value="Plasmid unnamed1"/>
</dbReference>
<proteinExistence type="predicted"/>
<accession>A0A4P7LGD3</accession>
<geneLocation type="plasmid" evidence="1">
    <name>unnamed1</name>
</geneLocation>
<protein>
    <submittedName>
        <fullName evidence="1">Uncharacterized protein</fullName>
    </submittedName>
</protein>
<evidence type="ECO:0000313" key="2">
    <source>
        <dbReference type="Proteomes" id="UP000295294"/>
    </source>
</evidence>
<sequence length="705" mass="79962">MVYLFALPPKVEVVEDPSTGSATITWYESSLQWRTSNRTILALNSPPWHQIGVRPFAWDYFELEWAHLRLAVARGVTVTQRTGPPGREQNVPIGWNALDPKRYPQVHLHRCQDEGLLGDPDETLDWYSIIGQPQRIEKEKFLLSLTSNDDAIEDWKKQQKAVQVTPGENAVTFQQIDGFAKVDVTLSNPGNPSAYCYDVRPEEWMEELKEHEFIDVDPSSTVIRIVHTRDVKIRLRAHEDQKDALIVEACEVSRLSDVPPQGAALGKADFPHLRFRRHAIDELIPSNRQPWVIALFELAINFIPVVGVVYDLGQLAYAAATGKTFFGYNVSEEELLLMGITTAIGLGVSAAGVRSLRKIVQGTRLEAATEDATLSQIRRIADAGYVEAVGHLPPRQWDDLLSAFDRHLRDPIAFPLPKLVDKFTNVVNDAYLVAVERRVMRKVFKPDFTGFRDADLAAAYNRYLQPKLRKKLPALDPASWAKKANRGLPKQLLRRALGDEFVEVINRAERADVLPRRLTKKHIDAYDFLVARGVEDYGTLRNLRNNLKNKVPDVGKIFEIDHLLEQRFWRNNPNLTTAFDEKGLGMAFVVPKNPAVSREMFIMAGGQRIRYVHNVKTNMLKELIPNGAETLVTVQEMWDAHVHVLRSLGTHESLIKGRLVKDFRLMAKQLGQSLDTRFPRPGAMRHTGGWPRFVEDPTTGAWTRL</sequence>
<gene>
    <name evidence="1" type="ORF">E0W60_29580</name>
</gene>
<dbReference type="EMBL" id="CP038636">
    <property type="protein sequence ID" value="QBY55254.1"/>
    <property type="molecule type" value="Genomic_DNA"/>
</dbReference>
<keyword evidence="1" id="KW-0614">Plasmid</keyword>
<name>A0A4P7LGD3_9BURK</name>
<reference evidence="1 2" key="1">
    <citation type="submission" date="2019-03" db="EMBL/GenBank/DDBJ databases">
        <title>Efficiently degradation of phenoxyalkanoic acid herbicides by Cupriavidus oxalaticus strain X32.</title>
        <authorList>
            <person name="Sheng X."/>
        </authorList>
    </citation>
    <scope>NUCLEOTIDE SEQUENCE [LARGE SCALE GENOMIC DNA]</scope>
    <source>
        <strain evidence="1 2">X32</strain>
        <plasmid evidence="1 2">unnamed1</plasmid>
    </source>
</reference>